<evidence type="ECO:0000256" key="1">
    <source>
        <dbReference type="SAM" id="MobiDB-lite"/>
    </source>
</evidence>
<gene>
    <name evidence="2" type="ORF">AMECASPLE_034522</name>
</gene>
<dbReference type="Proteomes" id="UP001469553">
    <property type="component" value="Unassembled WGS sequence"/>
</dbReference>
<dbReference type="EMBL" id="JAHRIP010033121">
    <property type="protein sequence ID" value="MEQ2293531.1"/>
    <property type="molecule type" value="Genomic_DNA"/>
</dbReference>
<keyword evidence="3" id="KW-1185">Reference proteome</keyword>
<evidence type="ECO:0000313" key="2">
    <source>
        <dbReference type="EMBL" id="MEQ2293531.1"/>
    </source>
</evidence>
<name>A0ABV0YIH8_9TELE</name>
<proteinExistence type="predicted"/>
<evidence type="ECO:0000313" key="3">
    <source>
        <dbReference type="Proteomes" id="UP001469553"/>
    </source>
</evidence>
<accession>A0ABV0YIH8</accession>
<comment type="caution">
    <text evidence="2">The sequence shown here is derived from an EMBL/GenBank/DDBJ whole genome shotgun (WGS) entry which is preliminary data.</text>
</comment>
<feature type="compositionally biased region" description="Polar residues" evidence="1">
    <location>
        <begin position="27"/>
        <end position="39"/>
    </location>
</feature>
<reference evidence="2 3" key="1">
    <citation type="submission" date="2021-06" db="EMBL/GenBank/DDBJ databases">
        <authorList>
            <person name="Palmer J.M."/>
        </authorList>
    </citation>
    <scope>NUCLEOTIDE SEQUENCE [LARGE SCALE GENOMIC DNA]</scope>
    <source>
        <strain evidence="2 3">AS_MEX2019</strain>
        <tissue evidence="2">Muscle</tissue>
    </source>
</reference>
<sequence length="125" mass="12852">MSPQSIESAPSLNLLPLSSLQHRVASLPSSEAGASTSPPATGVGASKSLSAAAAATPVPSSTETGVLTSITIAVAAALSSTVWASENPVVQESPGQLLLLPQGFFWLRCRFSELCRGFFRLPQCP</sequence>
<organism evidence="2 3">
    <name type="scientific">Ameca splendens</name>
    <dbReference type="NCBI Taxonomy" id="208324"/>
    <lineage>
        <taxon>Eukaryota</taxon>
        <taxon>Metazoa</taxon>
        <taxon>Chordata</taxon>
        <taxon>Craniata</taxon>
        <taxon>Vertebrata</taxon>
        <taxon>Euteleostomi</taxon>
        <taxon>Actinopterygii</taxon>
        <taxon>Neopterygii</taxon>
        <taxon>Teleostei</taxon>
        <taxon>Neoteleostei</taxon>
        <taxon>Acanthomorphata</taxon>
        <taxon>Ovalentaria</taxon>
        <taxon>Atherinomorphae</taxon>
        <taxon>Cyprinodontiformes</taxon>
        <taxon>Goodeidae</taxon>
        <taxon>Ameca</taxon>
    </lineage>
</organism>
<protein>
    <submittedName>
        <fullName evidence="2">Uncharacterized protein</fullName>
    </submittedName>
</protein>
<feature type="region of interest" description="Disordered" evidence="1">
    <location>
        <begin position="26"/>
        <end position="46"/>
    </location>
</feature>